<comment type="cofactor">
    <cofactor evidence="1">
        <name>Mg(2+)</name>
        <dbReference type="ChEBI" id="CHEBI:18420"/>
    </cofactor>
</comment>
<keyword evidence="8" id="KW-0460">Magnesium</keyword>
<dbReference type="GO" id="GO:0046872">
    <property type="term" value="F:metal ion binding"/>
    <property type="evidence" value="ECO:0007669"/>
    <property type="project" value="UniProtKB-KW"/>
</dbReference>
<keyword evidence="14" id="KW-1185">Reference proteome</keyword>
<comment type="catalytic activity">
    <reaction evidence="10">
        <text>beta-D-fructose 6-phosphate + ATP = beta-D-fructose 1,6-bisphosphate + ADP + H(+)</text>
        <dbReference type="Rhea" id="RHEA:16109"/>
        <dbReference type="ChEBI" id="CHEBI:15378"/>
        <dbReference type="ChEBI" id="CHEBI:30616"/>
        <dbReference type="ChEBI" id="CHEBI:32966"/>
        <dbReference type="ChEBI" id="CHEBI:57634"/>
        <dbReference type="ChEBI" id="CHEBI:456216"/>
        <dbReference type="EC" id="2.7.1.11"/>
    </reaction>
</comment>
<dbReference type="InterPro" id="IPR050929">
    <property type="entry name" value="PFKA"/>
</dbReference>
<keyword evidence="7" id="KW-0067">ATP-binding</keyword>
<keyword evidence="5" id="KW-0547">Nucleotide-binding</keyword>
<keyword evidence="9" id="KW-0324">Glycolysis</keyword>
<dbReference type="SUPFAM" id="SSF53784">
    <property type="entry name" value="Phosphofructokinase"/>
    <property type="match status" value="1"/>
</dbReference>
<proteinExistence type="predicted"/>
<accession>A0AAV9IPK7</accession>
<dbReference type="InterPro" id="IPR012004">
    <property type="entry name" value="PyroP-dep_PFK_TP0108"/>
</dbReference>
<feature type="domain" description="Phosphofructokinase" evidence="12">
    <location>
        <begin position="137"/>
        <end position="445"/>
    </location>
</feature>
<feature type="region of interest" description="Disordered" evidence="11">
    <location>
        <begin position="1"/>
        <end position="31"/>
    </location>
</feature>
<dbReference type="Proteomes" id="UP001301350">
    <property type="component" value="Unassembled WGS sequence"/>
</dbReference>
<dbReference type="GO" id="GO:0003872">
    <property type="term" value="F:6-phosphofructokinase activity"/>
    <property type="evidence" value="ECO:0007669"/>
    <property type="project" value="UniProtKB-EC"/>
</dbReference>
<protein>
    <recommendedName>
        <fullName evidence="12">Phosphofructokinase domain-containing protein</fullName>
    </recommendedName>
</protein>
<name>A0AAV9IPK7_CYACA</name>
<evidence type="ECO:0000313" key="13">
    <source>
        <dbReference type="EMBL" id="KAK4534197.1"/>
    </source>
</evidence>
<keyword evidence="3" id="KW-0808">Transferase</keyword>
<keyword evidence="4" id="KW-0479">Metal-binding</keyword>
<evidence type="ECO:0000256" key="7">
    <source>
        <dbReference type="ARBA" id="ARBA00022840"/>
    </source>
</evidence>
<dbReference type="AlphaFoldDB" id="A0AAV9IPK7"/>
<evidence type="ECO:0000256" key="11">
    <source>
        <dbReference type="SAM" id="MobiDB-lite"/>
    </source>
</evidence>
<dbReference type="InterPro" id="IPR000023">
    <property type="entry name" value="Phosphofructokinase_dom"/>
</dbReference>
<dbReference type="PANTHER" id="PTHR45770">
    <property type="entry name" value="ATP-DEPENDENT 6-PHOSPHOFRUCTOKINASE 1"/>
    <property type="match status" value="1"/>
</dbReference>
<evidence type="ECO:0000256" key="2">
    <source>
        <dbReference type="ARBA" id="ARBA00002659"/>
    </source>
</evidence>
<dbReference type="GO" id="GO:0006002">
    <property type="term" value="P:fructose 6-phosphate metabolic process"/>
    <property type="evidence" value="ECO:0007669"/>
    <property type="project" value="InterPro"/>
</dbReference>
<dbReference type="PIRSF" id="PIRSF000534">
    <property type="entry name" value="PPi_PFK_TP0108"/>
    <property type="match status" value="1"/>
</dbReference>
<sequence>MEEVAAAHSATMDRSRSDRFLEETEGGPRTLRRSDTAVDLYHPFTKTVSPRDASEAQFDQSVYRVPHLRDLADNVGRFPSPLATAVATRSLGRSFVPETETILADIMSKKDAETVSREYLRGGPREYTAFHPKSVKAAIVTCGGLCPGINTVIRELYMTLTAMYGVEEVYGVRMGYRGFYSPELSLVRLTSDWVSDIHHRGGSVLGSSRGGFDLEMIVSAIAAYGFRHVYIIGGDGTQRGAQAIFEECCQRRMCVSVVGIPKTIDNDIAIIDNSFGFVTAVEEAQRAIRAAHVEAISGYHGIGLVRLMGRHSGYISMFATLASGDVDVCLIPEIEFDLAGDCGLLSHIERLLDTKGHCVIVVAEGAGLSQMLRDDDDADEAHDASGNVKLPNVGIWLSEEIKRHFRARGREINLKYLDPSYEIRSVPPVATDTIMCTLLAQSAVHGAMAGYTGFICGVVNTHHVMIPLREIVRKGRTRVDLSSRMWHRVLASTLQPPLRNQSPRKEHDK</sequence>
<evidence type="ECO:0000256" key="10">
    <source>
        <dbReference type="ARBA" id="ARBA00048070"/>
    </source>
</evidence>
<evidence type="ECO:0000256" key="8">
    <source>
        <dbReference type="ARBA" id="ARBA00022842"/>
    </source>
</evidence>
<dbReference type="Pfam" id="PF00365">
    <property type="entry name" value="PFK"/>
    <property type="match status" value="1"/>
</dbReference>
<dbReference type="InterPro" id="IPR022953">
    <property type="entry name" value="ATP_PFK"/>
</dbReference>
<dbReference type="PRINTS" id="PR00476">
    <property type="entry name" value="PHFRCTKINASE"/>
</dbReference>
<organism evidence="13 14">
    <name type="scientific">Cyanidium caldarium</name>
    <name type="common">Red alga</name>
    <dbReference type="NCBI Taxonomy" id="2771"/>
    <lineage>
        <taxon>Eukaryota</taxon>
        <taxon>Rhodophyta</taxon>
        <taxon>Bangiophyceae</taxon>
        <taxon>Cyanidiales</taxon>
        <taxon>Cyanidiaceae</taxon>
        <taxon>Cyanidium</taxon>
    </lineage>
</organism>
<keyword evidence="6" id="KW-0418">Kinase</keyword>
<dbReference type="EMBL" id="JANCYW010000001">
    <property type="protein sequence ID" value="KAK4534197.1"/>
    <property type="molecule type" value="Genomic_DNA"/>
</dbReference>
<evidence type="ECO:0000259" key="12">
    <source>
        <dbReference type="Pfam" id="PF00365"/>
    </source>
</evidence>
<dbReference type="GO" id="GO:0005737">
    <property type="term" value="C:cytoplasm"/>
    <property type="evidence" value="ECO:0007669"/>
    <property type="project" value="UniProtKB-ARBA"/>
</dbReference>
<evidence type="ECO:0000256" key="6">
    <source>
        <dbReference type="ARBA" id="ARBA00022777"/>
    </source>
</evidence>
<evidence type="ECO:0000256" key="4">
    <source>
        <dbReference type="ARBA" id="ARBA00022723"/>
    </source>
</evidence>
<dbReference type="GO" id="GO:0005524">
    <property type="term" value="F:ATP binding"/>
    <property type="evidence" value="ECO:0007669"/>
    <property type="project" value="UniProtKB-KW"/>
</dbReference>
<dbReference type="InterPro" id="IPR035966">
    <property type="entry name" value="PKF_sf"/>
</dbReference>
<evidence type="ECO:0000313" key="14">
    <source>
        <dbReference type="Proteomes" id="UP001301350"/>
    </source>
</evidence>
<evidence type="ECO:0000256" key="1">
    <source>
        <dbReference type="ARBA" id="ARBA00001946"/>
    </source>
</evidence>
<dbReference type="FunFam" id="3.40.50.450:FF:000002">
    <property type="entry name" value="ATP-dependent 6-phosphofructokinase"/>
    <property type="match status" value="1"/>
</dbReference>
<evidence type="ECO:0000256" key="5">
    <source>
        <dbReference type="ARBA" id="ARBA00022741"/>
    </source>
</evidence>
<comment type="caution">
    <text evidence="13">The sequence shown here is derived from an EMBL/GenBank/DDBJ whole genome shotgun (WGS) entry which is preliminary data.</text>
</comment>
<gene>
    <name evidence="13" type="ORF">CDCA_CDCA01G0222</name>
</gene>
<evidence type="ECO:0000256" key="3">
    <source>
        <dbReference type="ARBA" id="ARBA00022679"/>
    </source>
</evidence>
<dbReference type="Gene3D" id="3.40.50.450">
    <property type="match status" value="1"/>
</dbReference>
<comment type="function">
    <text evidence="2">Catalyzes the phosphorylation of D-fructose 6-phosphate to fructose 1,6-bisphosphate by ATP, the first committing step of glycolysis.</text>
</comment>
<dbReference type="NCBIfam" id="NF005301">
    <property type="entry name" value="PRK06830.1"/>
    <property type="match status" value="1"/>
</dbReference>
<evidence type="ECO:0000256" key="9">
    <source>
        <dbReference type="ARBA" id="ARBA00023152"/>
    </source>
</evidence>
<feature type="compositionally biased region" description="Basic and acidic residues" evidence="11">
    <location>
        <begin position="11"/>
        <end position="22"/>
    </location>
</feature>
<reference evidence="13 14" key="1">
    <citation type="submission" date="2022-07" db="EMBL/GenBank/DDBJ databases">
        <title>Genome-wide signatures of adaptation to extreme environments.</title>
        <authorList>
            <person name="Cho C.H."/>
            <person name="Yoon H.S."/>
        </authorList>
    </citation>
    <scope>NUCLEOTIDE SEQUENCE [LARGE SCALE GENOMIC DNA]</scope>
    <source>
        <strain evidence="13 14">DBV 063 E5</strain>
    </source>
</reference>